<dbReference type="Proteomes" id="UP001501072">
    <property type="component" value="Unassembled WGS sequence"/>
</dbReference>
<dbReference type="InterPro" id="IPR003382">
    <property type="entry name" value="Flavoprotein"/>
</dbReference>
<evidence type="ECO:0000256" key="1">
    <source>
        <dbReference type="SAM" id="SignalP"/>
    </source>
</evidence>
<organism evidence="3 4">
    <name type="scientific">Streptomyces thermogriseus</name>
    <dbReference type="NCBI Taxonomy" id="75292"/>
    <lineage>
        <taxon>Bacteria</taxon>
        <taxon>Bacillati</taxon>
        <taxon>Actinomycetota</taxon>
        <taxon>Actinomycetes</taxon>
        <taxon>Kitasatosporales</taxon>
        <taxon>Streptomycetaceae</taxon>
        <taxon>Streptomyces</taxon>
    </lineage>
</organism>
<feature type="signal peptide" evidence="1">
    <location>
        <begin position="1"/>
        <end position="24"/>
    </location>
</feature>
<reference evidence="3 4" key="1">
    <citation type="journal article" date="2019" name="Int. J. Syst. Evol. Microbiol.">
        <title>The Global Catalogue of Microorganisms (GCM) 10K type strain sequencing project: providing services to taxonomists for standard genome sequencing and annotation.</title>
        <authorList>
            <consortium name="The Broad Institute Genomics Platform"/>
            <consortium name="The Broad Institute Genome Sequencing Center for Infectious Disease"/>
            <person name="Wu L."/>
            <person name="Ma J."/>
        </authorList>
    </citation>
    <scope>NUCLEOTIDE SEQUENCE [LARGE SCALE GENOMIC DNA]</scope>
    <source>
        <strain evidence="3 4">JCM 11269</strain>
    </source>
</reference>
<gene>
    <name evidence="3" type="ORF">GCM10009564_32890</name>
</gene>
<protein>
    <submittedName>
        <fullName evidence="3">Flavoprotein</fullName>
    </submittedName>
</protein>
<dbReference type="Gene3D" id="3.40.50.1950">
    <property type="entry name" value="Flavin prenyltransferase-like"/>
    <property type="match status" value="1"/>
</dbReference>
<accession>A0ABN1T0S8</accession>
<dbReference type="EMBL" id="BAAAHU010000032">
    <property type="protein sequence ID" value="GAA1011583.1"/>
    <property type="molecule type" value="Genomic_DNA"/>
</dbReference>
<proteinExistence type="predicted"/>
<evidence type="ECO:0000313" key="4">
    <source>
        <dbReference type="Proteomes" id="UP001501072"/>
    </source>
</evidence>
<name>A0ABN1T0S8_9ACTN</name>
<sequence>MTMKRTPYLRTLYLVACAAPPVLRLPVPIRAAQQAGWDVCLILTPSAHRWLAEDTEGLLQELEQLTGHPVRHQYKLPGQPDVLPPPDAVLVAPLTSNTLAKWATGVSDTLALGLITEGIGLRLPIVALPHFNNAQAAHPAVARHIETLRQAGVTVLLGEGGFVPHKPRHGDPDTYPWHAAIDALPA</sequence>
<dbReference type="SUPFAM" id="SSF52507">
    <property type="entry name" value="Homo-oligomeric flavin-containing Cys decarboxylases, HFCD"/>
    <property type="match status" value="1"/>
</dbReference>
<feature type="domain" description="Flavoprotein" evidence="2">
    <location>
        <begin position="17"/>
        <end position="148"/>
    </location>
</feature>
<comment type="caution">
    <text evidence="3">The sequence shown here is derived from an EMBL/GenBank/DDBJ whole genome shotgun (WGS) entry which is preliminary data.</text>
</comment>
<dbReference type="PANTHER" id="PTHR14359">
    <property type="entry name" value="HOMO-OLIGOMERIC FLAVIN CONTAINING CYS DECARBOXYLASE FAMILY"/>
    <property type="match status" value="1"/>
</dbReference>
<dbReference type="Pfam" id="PF02441">
    <property type="entry name" value="Flavoprotein"/>
    <property type="match status" value="1"/>
</dbReference>
<evidence type="ECO:0000259" key="2">
    <source>
        <dbReference type="Pfam" id="PF02441"/>
    </source>
</evidence>
<keyword evidence="1" id="KW-0732">Signal</keyword>
<keyword evidence="4" id="KW-1185">Reference proteome</keyword>
<dbReference type="PANTHER" id="PTHR14359:SF6">
    <property type="entry name" value="PHOSPHOPANTOTHENOYLCYSTEINE DECARBOXYLASE"/>
    <property type="match status" value="1"/>
</dbReference>
<evidence type="ECO:0000313" key="3">
    <source>
        <dbReference type="EMBL" id="GAA1011583.1"/>
    </source>
</evidence>
<feature type="chain" id="PRO_5045905094" evidence="1">
    <location>
        <begin position="25"/>
        <end position="186"/>
    </location>
</feature>
<dbReference type="InterPro" id="IPR036551">
    <property type="entry name" value="Flavin_trans-like"/>
</dbReference>